<feature type="compositionally biased region" description="Polar residues" evidence="14">
    <location>
        <begin position="19"/>
        <end position="41"/>
    </location>
</feature>
<sequence length="204" mass="22437">MPASQEPQDPKQQDPAVDTSEQMEVNAEQSATDSSEEQSAAQGIEARTDEEWATLLSETQEKVAQYHDELLRAKAEVENIRRRAQDDVAKARKFGTESFAESLIPVKDSLEAALALTDQTAEAWKEGVEVTLRQINTAFERNQLKDVAPNQGDKFDPHLHQAISSVPSELPEGTIVQLLQKGYTIADRVLRPALVMVSSGQPAA</sequence>
<dbReference type="NCBIfam" id="NF010748">
    <property type="entry name" value="PRK14150.1"/>
    <property type="match status" value="1"/>
</dbReference>
<evidence type="ECO:0000256" key="5">
    <source>
        <dbReference type="ARBA" id="ARBA00023016"/>
    </source>
</evidence>
<dbReference type="RefSeq" id="WP_130039005.1">
    <property type="nucleotide sequence ID" value="NZ_JACCEV010000002.1"/>
</dbReference>
<comment type="similarity">
    <text evidence="2 10 12">Belongs to the GrpE family.</text>
</comment>
<dbReference type="PANTHER" id="PTHR21237:SF23">
    <property type="entry name" value="GRPE PROTEIN HOMOLOG, MITOCHONDRIAL"/>
    <property type="match status" value="1"/>
</dbReference>
<evidence type="ECO:0000256" key="7">
    <source>
        <dbReference type="ARBA" id="ARBA00053401"/>
    </source>
</evidence>
<evidence type="ECO:0000256" key="12">
    <source>
        <dbReference type="RuleBase" id="RU004478"/>
    </source>
</evidence>
<reference evidence="15 16" key="1">
    <citation type="submission" date="2020-07" db="EMBL/GenBank/DDBJ databases">
        <title>Taxonomic revisions and descriptions of new bacterial species based on genomic comparisons in the high-G+C-content subgroup of the family Alcaligenaceae.</title>
        <authorList>
            <person name="Szabo A."/>
            <person name="Felfoldi T."/>
        </authorList>
    </citation>
    <scope>NUCLEOTIDE SEQUENCE [LARGE SCALE GENOMIC DNA]</scope>
    <source>
        <strain evidence="15 16">DSM 25667</strain>
    </source>
</reference>
<name>A0A853GXC7_9BURK</name>
<dbReference type="NCBIfam" id="NF010738">
    <property type="entry name" value="PRK14140.1"/>
    <property type="match status" value="1"/>
</dbReference>
<dbReference type="Proteomes" id="UP000554144">
    <property type="component" value="Unassembled WGS sequence"/>
</dbReference>
<dbReference type="GO" id="GO:0000774">
    <property type="term" value="F:adenyl-nucleotide exchange factor activity"/>
    <property type="evidence" value="ECO:0007669"/>
    <property type="project" value="InterPro"/>
</dbReference>
<evidence type="ECO:0000256" key="3">
    <source>
        <dbReference type="ARBA" id="ARBA00011738"/>
    </source>
</evidence>
<dbReference type="PROSITE" id="PS01071">
    <property type="entry name" value="GRPE"/>
    <property type="match status" value="1"/>
</dbReference>
<keyword evidence="13" id="KW-0175">Coiled coil</keyword>
<dbReference type="PRINTS" id="PR00773">
    <property type="entry name" value="GRPEPROTEIN"/>
</dbReference>
<dbReference type="InterPro" id="IPR013805">
    <property type="entry name" value="GrpE_CC"/>
</dbReference>
<evidence type="ECO:0000313" key="15">
    <source>
        <dbReference type="EMBL" id="NYT85406.1"/>
    </source>
</evidence>
<evidence type="ECO:0000256" key="11">
    <source>
        <dbReference type="RuleBase" id="RU000639"/>
    </source>
</evidence>
<dbReference type="SUPFAM" id="SSF58014">
    <property type="entry name" value="Coiled-coil domain of nucleotide exchange factor GrpE"/>
    <property type="match status" value="1"/>
</dbReference>
<evidence type="ECO:0000313" key="16">
    <source>
        <dbReference type="Proteomes" id="UP000554144"/>
    </source>
</evidence>
<dbReference type="PANTHER" id="PTHR21237">
    <property type="entry name" value="GRPE PROTEIN"/>
    <property type="match status" value="1"/>
</dbReference>
<keyword evidence="16" id="KW-1185">Reference proteome</keyword>
<accession>A0A853GXC7</accession>
<evidence type="ECO:0000256" key="1">
    <source>
        <dbReference type="ARBA" id="ARBA00004496"/>
    </source>
</evidence>
<dbReference type="GO" id="GO:0051082">
    <property type="term" value="F:unfolded protein binding"/>
    <property type="evidence" value="ECO:0007669"/>
    <property type="project" value="TreeGrafter"/>
</dbReference>
<dbReference type="Gene3D" id="3.90.20.20">
    <property type="match status" value="1"/>
</dbReference>
<evidence type="ECO:0000256" key="9">
    <source>
        <dbReference type="ARBA" id="ARBA00076414"/>
    </source>
</evidence>
<organism evidence="15 16">
    <name type="scientific">Pollutimonas harenae</name>
    <dbReference type="NCBI Taxonomy" id="657015"/>
    <lineage>
        <taxon>Bacteria</taxon>
        <taxon>Pseudomonadati</taxon>
        <taxon>Pseudomonadota</taxon>
        <taxon>Betaproteobacteria</taxon>
        <taxon>Burkholderiales</taxon>
        <taxon>Alcaligenaceae</taxon>
        <taxon>Pollutimonas</taxon>
    </lineage>
</organism>
<proteinExistence type="inferred from homology"/>
<dbReference type="AlphaFoldDB" id="A0A853GXC7"/>
<keyword evidence="5 10" id="KW-0346">Stress response</keyword>
<dbReference type="GO" id="GO:0005829">
    <property type="term" value="C:cytosol"/>
    <property type="evidence" value="ECO:0007669"/>
    <property type="project" value="TreeGrafter"/>
</dbReference>
<dbReference type="NCBIfam" id="NF010737">
    <property type="entry name" value="PRK14139.1"/>
    <property type="match status" value="1"/>
</dbReference>
<dbReference type="HAMAP" id="MF_01151">
    <property type="entry name" value="GrpE"/>
    <property type="match status" value="1"/>
</dbReference>
<comment type="function">
    <text evidence="7 10 11">Participates actively in the response to hyperosmotic and heat shock by preventing the aggregation of stress-denatured proteins, in association with DnaK and GrpE. It is the nucleotide exchange factor for DnaK and may function as a thermosensor. Unfolded proteins bind initially to DnaJ; upon interaction with the DnaJ-bound protein, DnaK hydrolyzes its bound ATP, resulting in the formation of a stable complex. GrpE releases ADP from DnaK; ATP binding to DnaK triggers the release of the substrate protein, thus completing the reaction cycle. Several rounds of ATP-dependent interactions between DnaJ, DnaK and GrpE are required for fully efficient folding.</text>
</comment>
<evidence type="ECO:0000256" key="13">
    <source>
        <dbReference type="SAM" id="Coils"/>
    </source>
</evidence>
<dbReference type="OrthoDB" id="9789811at2"/>
<keyword evidence="4 10" id="KW-0963">Cytoplasm</keyword>
<evidence type="ECO:0000256" key="6">
    <source>
        <dbReference type="ARBA" id="ARBA00023186"/>
    </source>
</evidence>
<dbReference type="SUPFAM" id="SSF51064">
    <property type="entry name" value="Head domain of nucleotide exchange factor GrpE"/>
    <property type="match status" value="1"/>
</dbReference>
<keyword evidence="6 10" id="KW-0143">Chaperone</keyword>
<evidence type="ECO:0000256" key="8">
    <source>
        <dbReference type="ARBA" id="ARBA00072274"/>
    </source>
</evidence>
<evidence type="ECO:0000256" key="2">
    <source>
        <dbReference type="ARBA" id="ARBA00009054"/>
    </source>
</evidence>
<feature type="coiled-coil region" evidence="13">
    <location>
        <begin position="56"/>
        <end position="87"/>
    </location>
</feature>
<comment type="subcellular location">
    <subcellularLocation>
        <location evidence="1 10">Cytoplasm</location>
    </subcellularLocation>
</comment>
<dbReference type="Pfam" id="PF01025">
    <property type="entry name" value="GrpE"/>
    <property type="match status" value="1"/>
</dbReference>
<dbReference type="Gene3D" id="2.30.22.10">
    <property type="entry name" value="Head domain of nucleotide exchange factor GrpE"/>
    <property type="match status" value="1"/>
</dbReference>
<dbReference type="GO" id="GO:0006457">
    <property type="term" value="P:protein folding"/>
    <property type="evidence" value="ECO:0007669"/>
    <property type="project" value="InterPro"/>
</dbReference>
<dbReference type="InterPro" id="IPR009012">
    <property type="entry name" value="GrpE_head"/>
</dbReference>
<comment type="subunit">
    <text evidence="3 10">Homodimer.</text>
</comment>
<evidence type="ECO:0000256" key="14">
    <source>
        <dbReference type="SAM" id="MobiDB-lite"/>
    </source>
</evidence>
<dbReference type="InterPro" id="IPR000740">
    <property type="entry name" value="GrpE"/>
</dbReference>
<gene>
    <name evidence="10 15" type="primary">grpE</name>
    <name evidence="15" type="ORF">H0A62_07300</name>
</gene>
<comment type="caution">
    <text evidence="15">The sequence shown here is derived from an EMBL/GenBank/DDBJ whole genome shotgun (WGS) entry which is preliminary data.</text>
</comment>
<dbReference type="GO" id="GO:0051087">
    <property type="term" value="F:protein-folding chaperone binding"/>
    <property type="evidence" value="ECO:0007669"/>
    <property type="project" value="InterPro"/>
</dbReference>
<protein>
    <recommendedName>
        <fullName evidence="8 10">Protein GrpE</fullName>
    </recommendedName>
    <alternativeName>
        <fullName evidence="9 10">HSP-70 cofactor</fullName>
    </alternativeName>
</protein>
<evidence type="ECO:0000256" key="10">
    <source>
        <dbReference type="HAMAP-Rule" id="MF_01151"/>
    </source>
</evidence>
<feature type="region of interest" description="Disordered" evidence="14">
    <location>
        <begin position="1"/>
        <end position="50"/>
    </location>
</feature>
<dbReference type="GO" id="GO:0042803">
    <property type="term" value="F:protein homodimerization activity"/>
    <property type="evidence" value="ECO:0007669"/>
    <property type="project" value="InterPro"/>
</dbReference>
<dbReference type="EMBL" id="JACCEV010000002">
    <property type="protein sequence ID" value="NYT85406.1"/>
    <property type="molecule type" value="Genomic_DNA"/>
</dbReference>
<evidence type="ECO:0000256" key="4">
    <source>
        <dbReference type="ARBA" id="ARBA00022490"/>
    </source>
</evidence>
<dbReference type="CDD" id="cd00446">
    <property type="entry name" value="GrpE"/>
    <property type="match status" value="1"/>
</dbReference>
<dbReference type="FunFam" id="2.30.22.10:FF:000001">
    <property type="entry name" value="Protein GrpE"/>
    <property type="match status" value="1"/>
</dbReference>